<evidence type="ECO:0000256" key="3">
    <source>
        <dbReference type="ARBA" id="ARBA00017876"/>
    </source>
</evidence>
<dbReference type="PRINTS" id="PR01651">
    <property type="entry name" value="SECGEXPORT"/>
</dbReference>
<keyword evidence="4 11" id="KW-0813">Transport</keyword>
<feature type="region of interest" description="Disordered" evidence="12">
    <location>
        <begin position="96"/>
        <end position="115"/>
    </location>
</feature>
<reference evidence="13" key="1">
    <citation type="submission" date="2022-10" db="EMBL/GenBank/DDBJ databases">
        <title>Catenovulum adriacola sp. nov. isolated in the Harbour of Susak.</title>
        <authorList>
            <person name="Schoch T."/>
            <person name="Reich S.J."/>
            <person name="Stoeferle S."/>
            <person name="Flaiz M."/>
            <person name="Kazda M."/>
            <person name="Riedel C.U."/>
            <person name="Duerre P."/>
        </authorList>
    </citation>
    <scope>NUCLEOTIDE SEQUENCE</scope>
    <source>
        <strain evidence="13">TS8</strain>
    </source>
</reference>
<evidence type="ECO:0000256" key="11">
    <source>
        <dbReference type="RuleBase" id="RU365087"/>
    </source>
</evidence>
<dbReference type="RefSeq" id="WP_268075179.1">
    <property type="nucleotide sequence ID" value="NZ_CP109965.1"/>
</dbReference>
<dbReference type="NCBIfam" id="TIGR00810">
    <property type="entry name" value="secG"/>
    <property type="match status" value="1"/>
</dbReference>
<evidence type="ECO:0000256" key="9">
    <source>
        <dbReference type="ARBA" id="ARBA00023010"/>
    </source>
</evidence>
<evidence type="ECO:0000256" key="12">
    <source>
        <dbReference type="SAM" id="MobiDB-lite"/>
    </source>
</evidence>
<evidence type="ECO:0000256" key="10">
    <source>
        <dbReference type="ARBA" id="ARBA00023136"/>
    </source>
</evidence>
<comment type="subcellular location">
    <subcellularLocation>
        <location evidence="1 11">Cell membrane</location>
        <topology evidence="1 11">Multi-pass membrane protein</topology>
    </subcellularLocation>
</comment>
<keyword evidence="14" id="KW-1185">Reference proteome</keyword>
<name>A0ABY7AR70_9ALTE</name>
<keyword evidence="6 11" id="KW-0812">Transmembrane</keyword>
<feature type="transmembrane region" description="Helical" evidence="11">
    <location>
        <begin position="51"/>
        <end position="73"/>
    </location>
</feature>
<sequence>MFEVLIVVYIIVAVALVGFILIQQGKGADMGASFGSGGSNTVFGSSGAGNFLTKTTTILATAFFVLCLVLGGITAKQKGEGDNWNDLEVPAAEEVVAPGSEDVPAAESTPSEVPQ</sequence>
<evidence type="ECO:0000256" key="2">
    <source>
        <dbReference type="ARBA" id="ARBA00008445"/>
    </source>
</evidence>
<keyword evidence="10 11" id="KW-0472">Membrane</keyword>
<comment type="caution">
    <text evidence="11">Lacks conserved residue(s) required for the propagation of feature annotation.</text>
</comment>
<evidence type="ECO:0000313" key="14">
    <source>
        <dbReference type="Proteomes" id="UP001163726"/>
    </source>
</evidence>
<evidence type="ECO:0000256" key="6">
    <source>
        <dbReference type="ARBA" id="ARBA00022692"/>
    </source>
</evidence>
<protein>
    <recommendedName>
        <fullName evidence="3 11">Protein-export membrane protein SecG</fullName>
    </recommendedName>
</protein>
<evidence type="ECO:0000256" key="4">
    <source>
        <dbReference type="ARBA" id="ARBA00022448"/>
    </source>
</evidence>
<evidence type="ECO:0000313" key="13">
    <source>
        <dbReference type="EMBL" id="WAJ70834.1"/>
    </source>
</evidence>
<dbReference type="EMBL" id="CP109965">
    <property type="protein sequence ID" value="WAJ70834.1"/>
    <property type="molecule type" value="Genomic_DNA"/>
</dbReference>
<evidence type="ECO:0000256" key="5">
    <source>
        <dbReference type="ARBA" id="ARBA00022475"/>
    </source>
</evidence>
<dbReference type="PANTHER" id="PTHR34182:SF1">
    <property type="entry name" value="PROTEIN-EXPORT MEMBRANE PROTEIN SECG"/>
    <property type="match status" value="1"/>
</dbReference>
<proteinExistence type="inferred from homology"/>
<dbReference type="InterPro" id="IPR004692">
    <property type="entry name" value="SecG"/>
</dbReference>
<keyword evidence="8 11" id="KW-1133">Transmembrane helix</keyword>
<comment type="similarity">
    <text evidence="2 11">Belongs to the SecG family.</text>
</comment>
<accession>A0ABY7AR70</accession>
<organism evidence="13 14">
    <name type="scientific">Catenovulum adriaticum</name>
    <dbReference type="NCBI Taxonomy" id="2984846"/>
    <lineage>
        <taxon>Bacteria</taxon>
        <taxon>Pseudomonadati</taxon>
        <taxon>Pseudomonadota</taxon>
        <taxon>Gammaproteobacteria</taxon>
        <taxon>Alteromonadales</taxon>
        <taxon>Alteromonadaceae</taxon>
        <taxon>Catenovulum</taxon>
    </lineage>
</organism>
<comment type="function">
    <text evidence="11">Involved in protein export. Participates in an early event of protein translocation.</text>
</comment>
<keyword evidence="7 11" id="KW-0653">Protein transport</keyword>
<dbReference type="PANTHER" id="PTHR34182">
    <property type="entry name" value="PROTEIN-EXPORT MEMBRANE PROTEIN SECG"/>
    <property type="match status" value="1"/>
</dbReference>
<evidence type="ECO:0000256" key="8">
    <source>
        <dbReference type="ARBA" id="ARBA00022989"/>
    </source>
</evidence>
<keyword evidence="9 11" id="KW-0811">Translocation</keyword>
<dbReference type="Proteomes" id="UP001163726">
    <property type="component" value="Chromosome"/>
</dbReference>
<evidence type="ECO:0000256" key="7">
    <source>
        <dbReference type="ARBA" id="ARBA00022927"/>
    </source>
</evidence>
<gene>
    <name evidence="13" type="primary">secG</name>
    <name evidence="13" type="ORF">OLW01_03215</name>
</gene>
<keyword evidence="5 11" id="KW-1003">Cell membrane</keyword>
<dbReference type="Pfam" id="PF03840">
    <property type="entry name" value="SecG"/>
    <property type="match status" value="1"/>
</dbReference>
<evidence type="ECO:0000256" key="1">
    <source>
        <dbReference type="ARBA" id="ARBA00004651"/>
    </source>
</evidence>